<gene>
    <name evidence="12" type="ORF">DRF57_00820</name>
</gene>
<dbReference type="RefSeq" id="WP_115916369.1">
    <property type="nucleotide sequence ID" value="NZ_BJYH01000013.1"/>
</dbReference>
<evidence type="ECO:0000259" key="11">
    <source>
        <dbReference type="Pfam" id="PF07884"/>
    </source>
</evidence>
<dbReference type="InterPro" id="IPR036249">
    <property type="entry name" value="Thioredoxin-like_sf"/>
</dbReference>
<comment type="caution">
    <text evidence="12">The sequence shown here is derived from an EMBL/GenBank/DDBJ whole genome shotgun (WGS) entry which is preliminary data.</text>
</comment>
<keyword evidence="8" id="KW-1015">Disulfide bond</keyword>
<evidence type="ECO:0000256" key="9">
    <source>
        <dbReference type="ARBA" id="ARBA00023284"/>
    </source>
</evidence>
<evidence type="ECO:0000313" key="12">
    <source>
        <dbReference type="EMBL" id="REC78856.1"/>
    </source>
</evidence>
<feature type="transmembrane region" description="Helical" evidence="10">
    <location>
        <begin position="307"/>
        <end position="324"/>
    </location>
</feature>
<keyword evidence="3 10" id="KW-0812">Transmembrane</keyword>
<dbReference type="InterPro" id="IPR038354">
    <property type="entry name" value="VKOR_sf"/>
</dbReference>
<dbReference type="Gene3D" id="1.20.1440.130">
    <property type="entry name" value="VKOR domain"/>
    <property type="match status" value="1"/>
</dbReference>
<organism evidence="12 13">
    <name type="scientific">Chryseobacterium rhizosphaerae</name>
    <dbReference type="NCBI Taxonomy" id="395937"/>
    <lineage>
        <taxon>Bacteria</taxon>
        <taxon>Pseudomonadati</taxon>
        <taxon>Bacteroidota</taxon>
        <taxon>Flavobacteriia</taxon>
        <taxon>Flavobacteriales</taxon>
        <taxon>Weeksellaceae</taxon>
        <taxon>Chryseobacterium group</taxon>
        <taxon>Chryseobacterium</taxon>
    </lineage>
</organism>
<dbReference type="Proteomes" id="UP000256491">
    <property type="component" value="Unassembled WGS sequence"/>
</dbReference>
<proteinExistence type="inferred from homology"/>
<evidence type="ECO:0000256" key="8">
    <source>
        <dbReference type="ARBA" id="ARBA00023157"/>
    </source>
</evidence>
<dbReference type="CDD" id="cd12921">
    <property type="entry name" value="VKOR_4"/>
    <property type="match status" value="1"/>
</dbReference>
<evidence type="ECO:0000256" key="10">
    <source>
        <dbReference type="SAM" id="Phobius"/>
    </source>
</evidence>
<comment type="subcellular location">
    <subcellularLocation>
        <location evidence="1">Membrane</location>
        <topology evidence="1">Multi-pass membrane protein</topology>
    </subcellularLocation>
</comment>
<dbReference type="Gene3D" id="3.40.30.10">
    <property type="entry name" value="Glutaredoxin"/>
    <property type="match status" value="1"/>
</dbReference>
<keyword evidence="7 10" id="KW-0472">Membrane</keyword>
<keyword evidence="5 10" id="KW-1133">Transmembrane helix</keyword>
<evidence type="ECO:0000256" key="6">
    <source>
        <dbReference type="ARBA" id="ARBA00023002"/>
    </source>
</evidence>
<evidence type="ECO:0000256" key="2">
    <source>
        <dbReference type="ARBA" id="ARBA00006214"/>
    </source>
</evidence>
<name>A0ABX9IR03_9FLAO</name>
<evidence type="ECO:0000256" key="5">
    <source>
        <dbReference type="ARBA" id="ARBA00022989"/>
    </source>
</evidence>
<keyword evidence="4" id="KW-0874">Quinone</keyword>
<feature type="transmembrane region" description="Helical" evidence="10">
    <location>
        <begin position="134"/>
        <end position="153"/>
    </location>
</feature>
<evidence type="ECO:0000313" key="13">
    <source>
        <dbReference type="Proteomes" id="UP000256491"/>
    </source>
</evidence>
<dbReference type="Pfam" id="PF07884">
    <property type="entry name" value="VKOR"/>
    <property type="match status" value="1"/>
</dbReference>
<evidence type="ECO:0000256" key="3">
    <source>
        <dbReference type="ARBA" id="ARBA00022692"/>
    </source>
</evidence>
<protein>
    <recommendedName>
        <fullName evidence="11">Vitamin K epoxide reductase domain-containing protein</fullName>
    </recommendedName>
</protein>
<feature type="transmembrane region" description="Helical" evidence="10">
    <location>
        <begin position="159"/>
        <end position="179"/>
    </location>
</feature>
<dbReference type="InterPro" id="IPR012932">
    <property type="entry name" value="VKOR"/>
</dbReference>
<comment type="similarity">
    <text evidence="2">Belongs to the VKOR family.</text>
</comment>
<feature type="transmembrane region" description="Helical" evidence="10">
    <location>
        <begin position="274"/>
        <end position="295"/>
    </location>
</feature>
<dbReference type="SUPFAM" id="SSF52833">
    <property type="entry name" value="Thioredoxin-like"/>
    <property type="match status" value="1"/>
</dbReference>
<feature type="transmembrane region" description="Helical" evidence="10">
    <location>
        <begin position="222"/>
        <end position="240"/>
    </location>
</feature>
<evidence type="ECO:0000256" key="1">
    <source>
        <dbReference type="ARBA" id="ARBA00004141"/>
    </source>
</evidence>
<sequence>MSSNEELKQLASYLKYEKVYVDFEEFKFQAETHPDYPSLLAYSDTLNFFNIPNLATKLSLEEIEEIDNIDSYVALLAEDNLVPSLYHVEKRGNFYYYKKGKKEVENSRNDFLKVWQNIVFLIDKPEEEEKNTKYFNSFSLLLIFSFCILGLIYFCSNSILAIIFGATSILGIFLSLEALKTELGIESQVSKSFCKTIPNADCAQVINSKKNKWLAKVKISDISMWFFTSQILSLFVFAVANSIDAFSSYMFLGIMFSIPLTFFSIYFQYKIEKSWCPICLSIILVIYIQFVVLFFLNTGFYFSEKNMMLFIFCFLLIGGLIYLLKPFFLEHKEMKEDYIKQLRFSKNYDLFKNTLLKSKQVFFKKEVIILGNPNALKRISIITSPMCGHCKNVHEIIDDIFNMYSDEIAISIRFNYYNNNDIDVQNLLFTLVEIHRNNGDISFVNALHDWFNHRDFDSWFFKHGRTEKNSMIQSELEEITIENTENGINFTPDIYFNQFNYPKIYTRNNLKYFIADWIDDENI</sequence>
<evidence type="ECO:0000256" key="7">
    <source>
        <dbReference type="ARBA" id="ARBA00023136"/>
    </source>
</evidence>
<reference evidence="12 13" key="1">
    <citation type="journal article" date="2010" name="Syst. Appl. Microbiol.">
        <title>Four new species of Chryseobacterium from the rhizosphere of coastal sand dune plants, Chryseobacterium elymi sp. nov., Chryseobacterium hagamense sp. nov., Chryseobacterium lathyri sp. nov. and Chryseobacterium rhizosphaerae sp. nov.</title>
        <authorList>
            <person name="Cho S.H."/>
            <person name="Lee K.S."/>
            <person name="Shin D.S."/>
            <person name="Han J.H."/>
            <person name="Park K.S."/>
            <person name="Lee C.H."/>
            <person name="Park K.H."/>
            <person name="Kim S.B."/>
        </authorList>
    </citation>
    <scope>NUCLEOTIDE SEQUENCE [LARGE SCALE GENOMIC DNA]</scope>
    <source>
        <strain evidence="12 13">KCTC 22548</strain>
    </source>
</reference>
<feature type="domain" description="Vitamin K epoxide reductase" evidence="11">
    <location>
        <begin position="163"/>
        <end position="292"/>
    </location>
</feature>
<feature type="transmembrane region" description="Helical" evidence="10">
    <location>
        <begin position="246"/>
        <end position="267"/>
    </location>
</feature>
<keyword evidence="9" id="KW-0676">Redox-active center</keyword>
<accession>A0ABX9IR03</accession>
<keyword evidence="13" id="KW-1185">Reference proteome</keyword>
<keyword evidence="6" id="KW-0560">Oxidoreductase</keyword>
<dbReference type="EMBL" id="QNUF01000001">
    <property type="protein sequence ID" value="REC78856.1"/>
    <property type="molecule type" value="Genomic_DNA"/>
</dbReference>
<evidence type="ECO:0000256" key="4">
    <source>
        <dbReference type="ARBA" id="ARBA00022719"/>
    </source>
</evidence>